<sequence length="177" mass="19609">MMKARKNYSVPVIAMLLAFCLPACKSKKEIAKPQPPLVEVVKKVPEEKKPEPQVEAPKEVAPVVEKPDYNFSNLQFEFDSAILKTSSYPMLDKVARAMKLDASVKFVLNGYSSAEGTPEHNLLLSEERANSVKTYLLNAGVDASQLTAKGYGDSNPITPNTTEEGRVLNRRVEIKKQ</sequence>
<dbReference type="RefSeq" id="WP_008513361.1">
    <property type="nucleotide sequence ID" value="NZ_CM001403.1"/>
</dbReference>
<keyword evidence="3" id="KW-0998">Cell outer membrane</keyword>
<feature type="signal peptide" evidence="5">
    <location>
        <begin position="1"/>
        <end position="25"/>
    </location>
</feature>
<dbReference type="eggNOG" id="COG2885">
    <property type="taxonomic scope" value="Bacteria"/>
</dbReference>
<evidence type="ECO:0000256" key="4">
    <source>
        <dbReference type="PROSITE-ProRule" id="PRU00473"/>
    </source>
</evidence>
<dbReference type="GO" id="GO:0009279">
    <property type="term" value="C:cell outer membrane"/>
    <property type="evidence" value="ECO:0007669"/>
    <property type="project" value="UniProtKB-SubCell"/>
</dbReference>
<proteinExistence type="predicted"/>
<dbReference type="Gene3D" id="3.30.1330.60">
    <property type="entry name" value="OmpA-like domain"/>
    <property type="match status" value="1"/>
</dbReference>
<feature type="chain" id="PRO_5003557167" evidence="5">
    <location>
        <begin position="26"/>
        <end position="177"/>
    </location>
</feature>
<keyword evidence="2 4" id="KW-0472">Membrane</keyword>
<dbReference type="InterPro" id="IPR036737">
    <property type="entry name" value="OmpA-like_sf"/>
</dbReference>
<dbReference type="AlphaFoldDB" id="H1Y9V1"/>
<evidence type="ECO:0000256" key="2">
    <source>
        <dbReference type="ARBA" id="ARBA00023136"/>
    </source>
</evidence>
<dbReference type="Proteomes" id="UP000002774">
    <property type="component" value="Chromosome"/>
</dbReference>
<keyword evidence="8" id="KW-1185">Reference proteome</keyword>
<evidence type="ECO:0000313" key="7">
    <source>
        <dbReference type="EMBL" id="EHQ31134.1"/>
    </source>
</evidence>
<dbReference type="CDD" id="cd07185">
    <property type="entry name" value="OmpA_C-like"/>
    <property type="match status" value="1"/>
</dbReference>
<dbReference type="EMBL" id="CM001403">
    <property type="protein sequence ID" value="EHQ31134.1"/>
    <property type="molecule type" value="Genomic_DNA"/>
</dbReference>
<keyword evidence="5" id="KW-0732">Signal</keyword>
<dbReference type="SUPFAM" id="SSF103088">
    <property type="entry name" value="OmpA-like"/>
    <property type="match status" value="1"/>
</dbReference>
<evidence type="ECO:0000313" key="8">
    <source>
        <dbReference type="Proteomes" id="UP000002774"/>
    </source>
</evidence>
<organism evidence="7 8">
    <name type="scientific">Mucilaginibacter paludis DSM 18603</name>
    <dbReference type="NCBI Taxonomy" id="714943"/>
    <lineage>
        <taxon>Bacteria</taxon>
        <taxon>Pseudomonadati</taxon>
        <taxon>Bacteroidota</taxon>
        <taxon>Sphingobacteriia</taxon>
        <taxon>Sphingobacteriales</taxon>
        <taxon>Sphingobacteriaceae</taxon>
        <taxon>Mucilaginibacter</taxon>
    </lineage>
</organism>
<evidence type="ECO:0000256" key="1">
    <source>
        <dbReference type="ARBA" id="ARBA00004442"/>
    </source>
</evidence>
<evidence type="ECO:0000259" key="6">
    <source>
        <dbReference type="PROSITE" id="PS51123"/>
    </source>
</evidence>
<dbReference type="PRINTS" id="PR01021">
    <property type="entry name" value="OMPADOMAIN"/>
</dbReference>
<protein>
    <submittedName>
        <fullName evidence="7">OmpA/MotB domain protein</fullName>
    </submittedName>
</protein>
<dbReference type="PANTHER" id="PTHR30329">
    <property type="entry name" value="STATOR ELEMENT OF FLAGELLAR MOTOR COMPLEX"/>
    <property type="match status" value="1"/>
</dbReference>
<evidence type="ECO:0000256" key="3">
    <source>
        <dbReference type="ARBA" id="ARBA00023237"/>
    </source>
</evidence>
<reference evidence="7" key="1">
    <citation type="submission" date="2011-09" db="EMBL/GenBank/DDBJ databases">
        <title>The permanent draft genome of Mucilaginibacter paludis DSM 18603.</title>
        <authorList>
            <consortium name="US DOE Joint Genome Institute (JGI-PGF)"/>
            <person name="Lucas S."/>
            <person name="Han J."/>
            <person name="Lapidus A."/>
            <person name="Bruce D."/>
            <person name="Goodwin L."/>
            <person name="Pitluck S."/>
            <person name="Peters L."/>
            <person name="Kyrpides N."/>
            <person name="Mavromatis K."/>
            <person name="Ivanova N."/>
            <person name="Mikhailova N."/>
            <person name="Held B."/>
            <person name="Detter J.C."/>
            <person name="Tapia R."/>
            <person name="Han C."/>
            <person name="Land M."/>
            <person name="Hauser L."/>
            <person name="Markowitz V."/>
            <person name="Cheng J.-F."/>
            <person name="Hugenholtz P."/>
            <person name="Woyke T."/>
            <person name="Wu D."/>
            <person name="Tindall B."/>
            <person name="Brambilla E."/>
            <person name="Klenk H.-P."/>
            <person name="Eisen J.A."/>
        </authorList>
    </citation>
    <scope>NUCLEOTIDE SEQUENCE [LARGE SCALE GENOMIC DNA]</scope>
    <source>
        <strain evidence="7">DSM 18603</strain>
    </source>
</reference>
<feature type="domain" description="OmpA-like" evidence="6">
    <location>
        <begin position="63"/>
        <end position="177"/>
    </location>
</feature>
<dbReference type="STRING" id="714943.Mucpa_7091"/>
<dbReference type="PANTHER" id="PTHR30329:SF21">
    <property type="entry name" value="LIPOPROTEIN YIAD-RELATED"/>
    <property type="match status" value="1"/>
</dbReference>
<dbReference type="InterPro" id="IPR050330">
    <property type="entry name" value="Bact_OuterMem_StrucFunc"/>
</dbReference>
<accession>H1Y9V1</accession>
<dbReference type="PROSITE" id="PS51123">
    <property type="entry name" value="OMPA_2"/>
    <property type="match status" value="1"/>
</dbReference>
<dbReference type="HOGENOM" id="CLU_016890_9_1_10"/>
<evidence type="ECO:0000256" key="5">
    <source>
        <dbReference type="SAM" id="SignalP"/>
    </source>
</evidence>
<name>H1Y9V1_9SPHI</name>
<dbReference type="Pfam" id="PF00691">
    <property type="entry name" value="OmpA"/>
    <property type="match status" value="1"/>
</dbReference>
<gene>
    <name evidence="7" type="ORF">Mucpa_7091</name>
</gene>
<comment type="subcellular location">
    <subcellularLocation>
        <location evidence="1">Cell outer membrane</location>
    </subcellularLocation>
</comment>
<dbReference type="InterPro" id="IPR006664">
    <property type="entry name" value="OMP_bac"/>
</dbReference>
<dbReference type="InterPro" id="IPR006665">
    <property type="entry name" value="OmpA-like"/>
</dbReference>